<dbReference type="InterPro" id="IPR000868">
    <property type="entry name" value="Isochorismatase-like_dom"/>
</dbReference>
<dbReference type="InterPro" id="IPR036380">
    <property type="entry name" value="Isochorismatase-like_sf"/>
</dbReference>
<proteinExistence type="predicted"/>
<evidence type="ECO:0000313" key="2">
    <source>
        <dbReference type="EMBL" id="MFL9879852.1"/>
    </source>
</evidence>
<keyword evidence="3" id="KW-1185">Reference proteome</keyword>
<dbReference type="InterPro" id="IPR050993">
    <property type="entry name" value="Isochorismatase_domain"/>
</dbReference>
<sequence length="176" mass="19260">MLMNANESALLIIDVQEKLMPAIHDGAAVLAQNIKLATIASLLGLPVIATEQTPEKLGANHPDIKRLCDRTLVKTHFDACVDGLPAAFLSACKEVVISGCEAHVCMLQTAMTLLQNGYRVWVVTDATGSRKIADRDAAFTRLAQAGAHLVTLEMVAFEWMRDSRHPLFREVLKLIK</sequence>
<protein>
    <submittedName>
        <fullName evidence="2">Isochorismatase family protein</fullName>
    </submittedName>
</protein>
<dbReference type="Proteomes" id="UP001629214">
    <property type="component" value="Unassembled WGS sequence"/>
</dbReference>
<feature type="domain" description="Isochorismatase-like" evidence="1">
    <location>
        <begin position="8"/>
        <end position="153"/>
    </location>
</feature>
<dbReference type="SUPFAM" id="SSF52499">
    <property type="entry name" value="Isochorismatase-like hydrolases"/>
    <property type="match status" value="1"/>
</dbReference>
<dbReference type="Gene3D" id="3.40.50.850">
    <property type="entry name" value="Isochorismatase-like"/>
    <property type="match status" value="1"/>
</dbReference>
<dbReference type="EMBL" id="JAQQFR010000010">
    <property type="protein sequence ID" value="MFL9879852.1"/>
    <property type="molecule type" value="Genomic_DNA"/>
</dbReference>
<name>A0ABW8Z9P5_9BURK</name>
<evidence type="ECO:0000313" key="3">
    <source>
        <dbReference type="Proteomes" id="UP001629214"/>
    </source>
</evidence>
<dbReference type="PANTHER" id="PTHR14119">
    <property type="entry name" value="HYDROLASE"/>
    <property type="match status" value="1"/>
</dbReference>
<comment type="caution">
    <text evidence="2">The sequence shown here is derived from an EMBL/GenBank/DDBJ whole genome shotgun (WGS) entry which is preliminary data.</text>
</comment>
<accession>A0ABW8Z9P5</accession>
<evidence type="ECO:0000259" key="1">
    <source>
        <dbReference type="Pfam" id="PF00857"/>
    </source>
</evidence>
<dbReference type="PANTHER" id="PTHR14119:SF3">
    <property type="entry name" value="ISOCHORISMATASE DOMAIN-CONTAINING PROTEIN 2"/>
    <property type="match status" value="1"/>
</dbReference>
<dbReference type="RefSeq" id="WP_408168945.1">
    <property type="nucleotide sequence ID" value="NZ_JAQQFR010000010.1"/>
</dbReference>
<dbReference type="Pfam" id="PF00857">
    <property type="entry name" value="Isochorismatase"/>
    <property type="match status" value="1"/>
</dbReference>
<organism evidence="2 3">
    <name type="scientific">Herbaspirillum rhizosphaerae</name>
    <dbReference type="NCBI Taxonomy" id="346179"/>
    <lineage>
        <taxon>Bacteria</taxon>
        <taxon>Pseudomonadati</taxon>
        <taxon>Pseudomonadota</taxon>
        <taxon>Betaproteobacteria</taxon>
        <taxon>Burkholderiales</taxon>
        <taxon>Oxalobacteraceae</taxon>
        <taxon>Herbaspirillum</taxon>
    </lineage>
</organism>
<reference evidence="2 3" key="1">
    <citation type="journal article" date="2024" name="Chem. Sci.">
        <title>Discovery of megapolipeptins by genome mining of a Burkholderiales bacteria collection.</title>
        <authorList>
            <person name="Paulo B.S."/>
            <person name="Recchia M.J.J."/>
            <person name="Lee S."/>
            <person name="Fergusson C.H."/>
            <person name="Romanowski S.B."/>
            <person name="Hernandez A."/>
            <person name="Krull N."/>
            <person name="Liu D.Y."/>
            <person name="Cavanagh H."/>
            <person name="Bos A."/>
            <person name="Gray C.A."/>
            <person name="Murphy B.T."/>
            <person name="Linington R.G."/>
            <person name="Eustaquio A.S."/>
        </authorList>
    </citation>
    <scope>NUCLEOTIDE SEQUENCE [LARGE SCALE GENOMIC DNA]</scope>
    <source>
        <strain evidence="2 3">RL21-008-BIB-B</strain>
    </source>
</reference>
<gene>
    <name evidence="2" type="ORF">PQR63_15740</name>
</gene>